<dbReference type="OrthoDB" id="10267127at2759"/>
<evidence type="ECO:0000313" key="2">
    <source>
        <dbReference type="EMBL" id="CAF4332924.1"/>
    </source>
</evidence>
<reference evidence="1" key="1">
    <citation type="submission" date="2021-02" db="EMBL/GenBank/DDBJ databases">
        <authorList>
            <person name="Nowell W R."/>
        </authorList>
    </citation>
    <scope>NUCLEOTIDE SEQUENCE</scope>
</reference>
<dbReference type="Proteomes" id="UP000663829">
    <property type="component" value="Unassembled WGS sequence"/>
</dbReference>
<dbReference type="AlphaFoldDB" id="A0A815QHU4"/>
<protein>
    <recommendedName>
        <fullName evidence="4">Calcineurin-like phosphoesterase domain-containing protein</fullName>
    </recommendedName>
</protein>
<name>A0A815QHU4_9BILA</name>
<gene>
    <name evidence="1" type="ORF">GPM918_LOCUS35166</name>
    <name evidence="2" type="ORF">SRO942_LOCUS35880</name>
</gene>
<evidence type="ECO:0000313" key="3">
    <source>
        <dbReference type="Proteomes" id="UP000663829"/>
    </source>
</evidence>
<comment type="caution">
    <text evidence="1">The sequence shown here is derived from an EMBL/GenBank/DDBJ whole genome shotgun (WGS) entry which is preliminary data.</text>
</comment>
<accession>A0A815QHU4</accession>
<feature type="non-terminal residue" evidence="1">
    <location>
        <position position="49"/>
    </location>
</feature>
<dbReference type="EMBL" id="CAJOBC010085576">
    <property type="protein sequence ID" value="CAF4332924.1"/>
    <property type="molecule type" value="Genomic_DNA"/>
</dbReference>
<dbReference type="Gene3D" id="3.60.21.10">
    <property type="match status" value="1"/>
</dbReference>
<sequence length="49" mass="5549">MISFLHRIYSSIDSSHRTLIVGDVHGCIDELNELISKALPNYDQSTDMI</sequence>
<dbReference type="EMBL" id="CAJNOQ010020118">
    <property type="protein sequence ID" value="CAF1463159.1"/>
    <property type="molecule type" value="Genomic_DNA"/>
</dbReference>
<evidence type="ECO:0008006" key="4">
    <source>
        <dbReference type="Google" id="ProtNLM"/>
    </source>
</evidence>
<proteinExistence type="predicted"/>
<keyword evidence="3" id="KW-1185">Reference proteome</keyword>
<dbReference type="InterPro" id="IPR029052">
    <property type="entry name" value="Metallo-depent_PP-like"/>
</dbReference>
<evidence type="ECO:0000313" key="1">
    <source>
        <dbReference type="EMBL" id="CAF1463159.1"/>
    </source>
</evidence>
<organism evidence="1 3">
    <name type="scientific">Didymodactylos carnosus</name>
    <dbReference type="NCBI Taxonomy" id="1234261"/>
    <lineage>
        <taxon>Eukaryota</taxon>
        <taxon>Metazoa</taxon>
        <taxon>Spiralia</taxon>
        <taxon>Gnathifera</taxon>
        <taxon>Rotifera</taxon>
        <taxon>Eurotatoria</taxon>
        <taxon>Bdelloidea</taxon>
        <taxon>Philodinida</taxon>
        <taxon>Philodinidae</taxon>
        <taxon>Didymodactylos</taxon>
    </lineage>
</organism>
<dbReference type="SUPFAM" id="SSF56300">
    <property type="entry name" value="Metallo-dependent phosphatases"/>
    <property type="match status" value="1"/>
</dbReference>
<dbReference type="Proteomes" id="UP000681722">
    <property type="component" value="Unassembled WGS sequence"/>
</dbReference>